<evidence type="ECO:0000256" key="1">
    <source>
        <dbReference type="ARBA" id="ARBA00005820"/>
    </source>
</evidence>
<dbReference type="InterPro" id="IPR036388">
    <property type="entry name" value="WH-like_DNA-bd_sf"/>
</dbReference>
<comment type="similarity">
    <text evidence="1">Belongs to the AfsR/DnrI/RedD regulatory family.</text>
</comment>
<dbReference type="Gene3D" id="1.25.40.10">
    <property type="entry name" value="Tetratricopeptide repeat domain"/>
    <property type="match status" value="1"/>
</dbReference>
<evidence type="ECO:0000259" key="7">
    <source>
        <dbReference type="PROSITE" id="PS51755"/>
    </source>
</evidence>
<dbReference type="GO" id="GO:0006355">
    <property type="term" value="P:regulation of DNA-templated transcription"/>
    <property type="evidence" value="ECO:0007669"/>
    <property type="project" value="InterPro"/>
</dbReference>
<dbReference type="EMBL" id="JAKFHA010000010">
    <property type="protein sequence ID" value="MCF2529186.1"/>
    <property type="molecule type" value="Genomic_DNA"/>
</dbReference>
<dbReference type="InterPro" id="IPR010852">
    <property type="entry name" value="ABATE"/>
</dbReference>
<keyword evidence="2" id="KW-0902">Two-component regulatory system</keyword>
<comment type="caution">
    <text evidence="8">The sequence shown here is derived from an EMBL/GenBank/DDBJ whole genome shotgun (WGS) entry which is preliminary data.</text>
</comment>
<feature type="DNA-binding region" description="OmpR/PhoB-type" evidence="6">
    <location>
        <begin position="1"/>
        <end position="99"/>
    </location>
</feature>
<dbReference type="Pfam" id="PF11706">
    <property type="entry name" value="zf-CGNR"/>
    <property type="match status" value="1"/>
</dbReference>
<keyword evidence="4 6" id="KW-0238">DNA-binding</keyword>
<feature type="domain" description="OmpR/PhoB-type" evidence="7">
    <location>
        <begin position="1"/>
        <end position="99"/>
    </location>
</feature>
<dbReference type="PROSITE" id="PS51755">
    <property type="entry name" value="OMPR_PHOB"/>
    <property type="match status" value="1"/>
</dbReference>
<dbReference type="Pfam" id="PF00486">
    <property type="entry name" value="Trans_reg_C"/>
    <property type="match status" value="1"/>
</dbReference>
<organism evidence="8 9">
    <name type="scientific">Yinghuangia soli</name>
    <dbReference type="NCBI Taxonomy" id="2908204"/>
    <lineage>
        <taxon>Bacteria</taxon>
        <taxon>Bacillati</taxon>
        <taxon>Actinomycetota</taxon>
        <taxon>Actinomycetes</taxon>
        <taxon>Kitasatosporales</taxon>
        <taxon>Streptomycetaceae</taxon>
        <taxon>Yinghuangia</taxon>
    </lineage>
</organism>
<name>A0AA41U119_9ACTN</name>
<protein>
    <submittedName>
        <fullName evidence="8">ABATE domain-containing protein</fullName>
    </submittedName>
</protein>
<keyword evidence="3" id="KW-0805">Transcription regulation</keyword>
<dbReference type="InterPro" id="IPR005158">
    <property type="entry name" value="BTAD"/>
</dbReference>
<dbReference type="SUPFAM" id="SSF46894">
    <property type="entry name" value="C-terminal effector domain of the bipartite response regulators"/>
    <property type="match status" value="1"/>
</dbReference>
<dbReference type="Pfam" id="PF03704">
    <property type="entry name" value="BTAD"/>
    <property type="match status" value="1"/>
</dbReference>
<dbReference type="RefSeq" id="WP_235053381.1">
    <property type="nucleotide sequence ID" value="NZ_JAKFHA010000010.1"/>
</dbReference>
<dbReference type="SUPFAM" id="SSF160904">
    <property type="entry name" value="Jann2411-like"/>
    <property type="match status" value="1"/>
</dbReference>
<dbReference type="PANTHER" id="PTHR35807">
    <property type="entry name" value="TRANSCRIPTIONAL REGULATOR REDD-RELATED"/>
    <property type="match status" value="1"/>
</dbReference>
<dbReference type="CDD" id="cd15831">
    <property type="entry name" value="BTAD"/>
    <property type="match status" value="1"/>
</dbReference>
<evidence type="ECO:0000256" key="3">
    <source>
        <dbReference type="ARBA" id="ARBA00023015"/>
    </source>
</evidence>
<dbReference type="InterPro" id="IPR016032">
    <property type="entry name" value="Sig_transdc_resp-reg_C-effctor"/>
</dbReference>
<dbReference type="InterPro" id="IPR023286">
    <property type="entry name" value="ABATE_dom_sf"/>
</dbReference>
<gene>
    <name evidence="8" type="ORF">LZ495_18465</name>
</gene>
<dbReference type="InterPro" id="IPR001867">
    <property type="entry name" value="OmpR/PhoB-type_DNA-bd"/>
</dbReference>
<dbReference type="Pfam" id="PF07336">
    <property type="entry name" value="ABATE"/>
    <property type="match status" value="1"/>
</dbReference>
<evidence type="ECO:0000256" key="6">
    <source>
        <dbReference type="PROSITE-ProRule" id="PRU01091"/>
    </source>
</evidence>
<dbReference type="Proteomes" id="UP001165378">
    <property type="component" value="Unassembled WGS sequence"/>
</dbReference>
<dbReference type="PANTHER" id="PTHR35807:SF1">
    <property type="entry name" value="TRANSCRIPTIONAL REGULATOR REDD"/>
    <property type="match status" value="1"/>
</dbReference>
<accession>A0AA41U119</accession>
<reference evidence="8" key="1">
    <citation type="submission" date="2022-01" db="EMBL/GenBank/DDBJ databases">
        <title>Genome-Based Taxonomic Classification of the Phylum Actinobacteria.</title>
        <authorList>
            <person name="Gao Y."/>
        </authorList>
    </citation>
    <scope>NUCLEOTIDE SEQUENCE</scope>
    <source>
        <strain evidence="8">KLBMP 8922</strain>
    </source>
</reference>
<evidence type="ECO:0000313" key="8">
    <source>
        <dbReference type="EMBL" id="MCF2529186.1"/>
    </source>
</evidence>
<keyword evidence="5" id="KW-0804">Transcription</keyword>
<evidence type="ECO:0000256" key="2">
    <source>
        <dbReference type="ARBA" id="ARBA00023012"/>
    </source>
</evidence>
<proteinExistence type="inferred from homology"/>
<evidence type="ECO:0000313" key="9">
    <source>
        <dbReference type="Proteomes" id="UP001165378"/>
    </source>
</evidence>
<sequence length="460" mass="49458">MDFRLLGPFEARHQGTRITLPARRQERCILGILLLDAGHVVSTARLVDLLWNGAAPPSARGTVHTYIGRLRAALRSHGAHIETRSDGYTVDPAGHTIDARTFLDLVAGAGTDGDPGARLTGYDRALALWRGPVLADTADDALRGRLGGRLAELRLTALEQRAEVHLELGRPDRVIADLGGPADDHPARERLVAALMTALYRDGRRGEALDLYRRTARHLATVLGLDPDPGLARLHARILDGDPRLASPARPARAITVGGEQLPWGVGGHPALDFCNTYAGWSHPGRPAADWLRHYPTLAVWAGHTDLAEDHTVAALLRQAAEDPGAAAAALAEARTFRTAVYRCLIDPADTRAFNTVAAAAQEAARNAVFTLGSHGLGAWRLPPSAGLRLPLHAVARSAAELLADPRRFTICRCPAEDCGWLFLDPSGRRRWCSQAACGKRYAAFAAPDPSPRYSDTITG</sequence>
<dbReference type="InterPro" id="IPR021005">
    <property type="entry name" value="Znf_CGNR"/>
</dbReference>
<dbReference type="InterPro" id="IPR051677">
    <property type="entry name" value="AfsR-DnrI-RedD_regulator"/>
</dbReference>
<dbReference type="SMART" id="SM01043">
    <property type="entry name" value="BTAD"/>
    <property type="match status" value="1"/>
</dbReference>
<evidence type="ECO:0000256" key="4">
    <source>
        <dbReference type="ARBA" id="ARBA00023125"/>
    </source>
</evidence>
<dbReference type="GO" id="GO:0000160">
    <property type="term" value="P:phosphorelay signal transduction system"/>
    <property type="evidence" value="ECO:0007669"/>
    <property type="project" value="UniProtKB-KW"/>
</dbReference>
<dbReference type="CDD" id="cd00383">
    <property type="entry name" value="trans_reg_C"/>
    <property type="match status" value="1"/>
</dbReference>
<evidence type="ECO:0000256" key="5">
    <source>
        <dbReference type="ARBA" id="ARBA00023163"/>
    </source>
</evidence>
<dbReference type="SUPFAM" id="SSF48452">
    <property type="entry name" value="TPR-like"/>
    <property type="match status" value="1"/>
</dbReference>
<keyword evidence="9" id="KW-1185">Reference proteome</keyword>
<dbReference type="SMART" id="SM00862">
    <property type="entry name" value="Trans_reg_C"/>
    <property type="match status" value="1"/>
</dbReference>
<dbReference type="Gene3D" id="1.10.3300.10">
    <property type="entry name" value="Jann2411-like domain"/>
    <property type="match status" value="1"/>
</dbReference>
<dbReference type="GO" id="GO:0003677">
    <property type="term" value="F:DNA binding"/>
    <property type="evidence" value="ECO:0007669"/>
    <property type="project" value="UniProtKB-UniRule"/>
</dbReference>
<dbReference type="InterPro" id="IPR011990">
    <property type="entry name" value="TPR-like_helical_dom_sf"/>
</dbReference>
<dbReference type="AlphaFoldDB" id="A0AA41U119"/>
<dbReference type="Gene3D" id="1.10.10.10">
    <property type="entry name" value="Winged helix-like DNA-binding domain superfamily/Winged helix DNA-binding domain"/>
    <property type="match status" value="1"/>
</dbReference>